<feature type="transmembrane region" description="Helical" evidence="5">
    <location>
        <begin position="464"/>
        <end position="483"/>
    </location>
</feature>
<gene>
    <name evidence="7" type="ORF">A2Y62_10970</name>
</gene>
<comment type="caution">
    <text evidence="7">The sequence shown here is derived from an EMBL/GenBank/DDBJ whole genome shotgun (WGS) entry which is preliminary data.</text>
</comment>
<evidence type="ECO:0000259" key="6">
    <source>
        <dbReference type="Pfam" id="PF04932"/>
    </source>
</evidence>
<dbReference type="PANTHER" id="PTHR37422:SF13">
    <property type="entry name" value="LIPOPOLYSACCHARIDE BIOSYNTHESIS PROTEIN PA4999-RELATED"/>
    <property type="match status" value="1"/>
</dbReference>
<comment type="subcellular location">
    <subcellularLocation>
        <location evidence="1">Membrane</location>
        <topology evidence="1">Multi-pass membrane protein</topology>
    </subcellularLocation>
</comment>
<keyword evidence="2 5" id="KW-0812">Transmembrane</keyword>
<evidence type="ECO:0000256" key="2">
    <source>
        <dbReference type="ARBA" id="ARBA00022692"/>
    </source>
</evidence>
<organism evidence="7 8">
    <name type="scientific">Candidatus Fischerbacteria bacterium RBG_13_37_8</name>
    <dbReference type="NCBI Taxonomy" id="1817863"/>
    <lineage>
        <taxon>Bacteria</taxon>
        <taxon>Candidatus Fischeribacteriota</taxon>
    </lineage>
</organism>
<dbReference type="Proteomes" id="UP000178943">
    <property type="component" value="Unassembled WGS sequence"/>
</dbReference>
<feature type="transmembrane region" description="Helical" evidence="5">
    <location>
        <begin position="231"/>
        <end position="252"/>
    </location>
</feature>
<feature type="transmembrane region" description="Helical" evidence="5">
    <location>
        <begin position="111"/>
        <end position="130"/>
    </location>
</feature>
<evidence type="ECO:0000313" key="8">
    <source>
        <dbReference type="Proteomes" id="UP000178943"/>
    </source>
</evidence>
<feature type="transmembrane region" description="Helical" evidence="5">
    <location>
        <begin position="372"/>
        <end position="393"/>
    </location>
</feature>
<feature type="transmembrane region" description="Helical" evidence="5">
    <location>
        <begin position="33"/>
        <end position="52"/>
    </location>
</feature>
<dbReference type="InterPro" id="IPR007016">
    <property type="entry name" value="O-antigen_ligase-rel_domated"/>
</dbReference>
<feature type="transmembrane region" description="Helical" evidence="5">
    <location>
        <begin position="259"/>
        <end position="276"/>
    </location>
</feature>
<evidence type="ECO:0000256" key="1">
    <source>
        <dbReference type="ARBA" id="ARBA00004141"/>
    </source>
</evidence>
<dbReference type="PANTHER" id="PTHR37422">
    <property type="entry name" value="TEICHURONIC ACID BIOSYNTHESIS PROTEIN TUAE"/>
    <property type="match status" value="1"/>
</dbReference>
<dbReference type="GO" id="GO:0016020">
    <property type="term" value="C:membrane"/>
    <property type="evidence" value="ECO:0007669"/>
    <property type="project" value="UniProtKB-SubCell"/>
</dbReference>
<feature type="transmembrane region" description="Helical" evidence="5">
    <location>
        <begin position="64"/>
        <end position="91"/>
    </location>
</feature>
<feature type="transmembrane region" description="Helical" evidence="5">
    <location>
        <begin position="142"/>
        <end position="164"/>
    </location>
</feature>
<evidence type="ECO:0000256" key="4">
    <source>
        <dbReference type="ARBA" id="ARBA00023136"/>
    </source>
</evidence>
<name>A0A1F5VUJ6_9BACT</name>
<dbReference type="EMBL" id="MFGW01000073">
    <property type="protein sequence ID" value="OGF67055.1"/>
    <property type="molecule type" value="Genomic_DNA"/>
</dbReference>
<sequence length="637" mass="72612">MRNPLAYLYCIFTLLYLLSFGLFSSVFIVYREIWYGFIFTGSVIFLIVLWKSSKNNSLSLPVRVLYLVCLYFGGVVLFSGIFHAISLYFELPFARVNVAQINADLWKQENIKFTMLYLFFPVLLLLQYQVMRRIRFISIIRYLSVCVIPSIGVIVYQGFVDNLFLNRWLPWTKRIGGLASDPNAYALTAFLLFPVLLAGSIIEKKPALRILMIIVAVLLIANMIFAANRTAVLGVMLLVLLIPLIISISMHTYRRSTRLGLLILTIVLILGAYFALDIVADNVGALGPVGKRLATTWNKYKHEGMISLFTGEEVRGNLWSVGCTLLWKSPLGGWGPGGFYREYPNEMYLRSGKVYLALDSVLNHYLMIADDFGLPGLGFNIALLFLPIILAIAALRKMREQQMRIITATILISNSLFVLMIILIPPAYFPDVLWVWTTQSALLLVLYEQNVTHDVNRIPVEKKLKLVHLSFIILLALMLIGAYETSFGEFGYSAKQETEWWPFKFDNNCYPVEFHWQGWGQWCKRHAILIIPIEDRQSGAMTVKFSAGNPDLLEKPLEVFYGGKNGPSARMIVNDYTLRSLTVPLNREYSYETRRPGKESADRSLVLSLDVSRTWLPQKFGYTGDTRELGIYVLYPK</sequence>
<feature type="domain" description="O-antigen ligase-related" evidence="6">
    <location>
        <begin position="215"/>
        <end position="378"/>
    </location>
</feature>
<keyword evidence="3 5" id="KW-1133">Transmembrane helix</keyword>
<feature type="transmembrane region" description="Helical" evidence="5">
    <location>
        <begin position="184"/>
        <end position="202"/>
    </location>
</feature>
<proteinExistence type="predicted"/>
<feature type="transmembrane region" description="Helical" evidence="5">
    <location>
        <begin position="433"/>
        <end position="452"/>
    </location>
</feature>
<feature type="transmembrane region" description="Helical" evidence="5">
    <location>
        <begin position="405"/>
        <end position="427"/>
    </location>
</feature>
<dbReference type="STRING" id="1817863.A2Y62_10970"/>
<keyword evidence="4 5" id="KW-0472">Membrane</keyword>
<evidence type="ECO:0000256" key="5">
    <source>
        <dbReference type="SAM" id="Phobius"/>
    </source>
</evidence>
<evidence type="ECO:0000256" key="3">
    <source>
        <dbReference type="ARBA" id="ARBA00022989"/>
    </source>
</evidence>
<accession>A0A1F5VUJ6</accession>
<dbReference type="InterPro" id="IPR051533">
    <property type="entry name" value="WaaL-like"/>
</dbReference>
<protein>
    <recommendedName>
        <fullName evidence="6">O-antigen ligase-related domain-containing protein</fullName>
    </recommendedName>
</protein>
<feature type="transmembrane region" description="Helical" evidence="5">
    <location>
        <begin position="207"/>
        <end position="225"/>
    </location>
</feature>
<evidence type="ECO:0000313" key="7">
    <source>
        <dbReference type="EMBL" id="OGF67055.1"/>
    </source>
</evidence>
<reference evidence="7 8" key="1">
    <citation type="journal article" date="2016" name="Nat. Commun.">
        <title>Thousands of microbial genomes shed light on interconnected biogeochemical processes in an aquifer system.</title>
        <authorList>
            <person name="Anantharaman K."/>
            <person name="Brown C.T."/>
            <person name="Hug L.A."/>
            <person name="Sharon I."/>
            <person name="Castelle C.J."/>
            <person name="Probst A.J."/>
            <person name="Thomas B.C."/>
            <person name="Singh A."/>
            <person name="Wilkins M.J."/>
            <person name="Karaoz U."/>
            <person name="Brodie E.L."/>
            <person name="Williams K.H."/>
            <person name="Hubbard S.S."/>
            <person name="Banfield J.F."/>
        </authorList>
    </citation>
    <scope>NUCLEOTIDE SEQUENCE [LARGE SCALE GENOMIC DNA]</scope>
</reference>
<feature type="transmembrane region" description="Helical" evidence="5">
    <location>
        <begin position="7"/>
        <end position="27"/>
    </location>
</feature>
<dbReference type="Pfam" id="PF04932">
    <property type="entry name" value="Wzy_C"/>
    <property type="match status" value="1"/>
</dbReference>
<dbReference type="AlphaFoldDB" id="A0A1F5VUJ6"/>